<dbReference type="Gene3D" id="3.20.20.80">
    <property type="entry name" value="Glycosidases"/>
    <property type="match status" value="1"/>
</dbReference>
<keyword evidence="4" id="KW-0472">Membrane</keyword>
<dbReference type="InterPro" id="IPR006047">
    <property type="entry name" value="GH13_cat_dom"/>
</dbReference>
<accession>A0A6N8FKF5</accession>
<feature type="domain" description="Glycosyl hydrolase family 13 catalytic" evidence="5">
    <location>
        <begin position="36"/>
        <end position="368"/>
    </location>
</feature>
<dbReference type="GO" id="GO:0046872">
    <property type="term" value="F:metal ion binding"/>
    <property type="evidence" value="ECO:0007669"/>
    <property type="project" value="UniProtKB-KW"/>
</dbReference>
<feature type="transmembrane region" description="Helical" evidence="4">
    <location>
        <begin position="463"/>
        <end position="483"/>
    </location>
</feature>
<dbReference type="PANTHER" id="PTHR10357:SF215">
    <property type="entry name" value="ALPHA-AMYLASE 1"/>
    <property type="match status" value="1"/>
</dbReference>
<keyword evidence="7" id="KW-1185">Reference proteome</keyword>
<dbReference type="Pfam" id="PF22026">
    <property type="entry name" value="Alpha-amylase_C_2"/>
    <property type="match status" value="1"/>
</dbReference>
<dbReference type="SUPFAM" id="SSF51445">
    <property type="entry name" value="(Trans)glycosidases"/>
    <property type="match status" value="1"/>
</dbReference>
<reference evidence="6 7" key="1">
    <citation type="submission" date="2019-11" db="EMBL/GenBank/DDBJ databases">
        <authorList>
            <person name="Li X."/>
        </authorList>
    </citation>
    <scope>NUCLEOTIDE SEQUENCE [LARGE SCALE GENOMIC DNA]</scope>
    <source>
        <strain evidence="6 7">L9</strain>
    </source>
</reference>
<dbReference type="SMART" id="SM00642">
    <property type="entry name" value="Aamy"/>
    <property type="match status" value="1"/>
</dbReference>
<keyword evidence="4" id="KW-0812">Transmembrane</keyword>
<dbReference type="GO" id="GO:0005975">
    <property type="term" value="P:carbohydrate metabolic process"/>
    <property type="evidence" value="ECO:0007669"/>
    <property type="project" value="InterPro"/>
</dbReference>
<dbReference type="Gene3D" id="2.60.40.1180">
    <property type="entry name" value="Golgi alpha-mannosidase II"/>
    <property type="match status" value="1"/>
</dbReference>
<gene>
    <name evidence="6" type="ORF">GMD78_17300</name>
</gene>
<dbReference type="Pfam" id="PF00128">
    <property type="entry name" value="Alpha-amylase"/>
    <property type="match status" value="2"/>
</dbReference>
<organism evidence="6 7">
    <name type="scientific">Ornithinibacillus caprae</name>
    <dbReference type="NCBI Taxonomy" id="2678566"/>
    <lineage>
        <taxon>Bacteria</taxon>
        <taxon>Bacillati</taxon>
        <taxon>Bacillota</taxon>
        <taxon>Bacilli</taxon>
        <taxon>Bacillales</taxon>
        <taxon>Bacillaceae</taxon>
        <taxon>Ornithinibacillus</taxon>
    </lineage>
</organism>
<evidence type="ECO:0000256" key="4">
    <source>
        <dbReference type="SAM" id="Phobius"/>
    </source>
</evidence>
<evidence type="ECO:0000256" key="3">
    <source>
        <dbReference type="ARBA" id="ARBA00022729"/>
    </source>
</evidence>
<dbReference type="AlphaFoldDB" id="A0A6N8FKF5"/>
<protein>
    <submittedName>
        <fullName evidence="6">Alpha-amylase</fullName>
    </submittedName>
</protein>
<dbReference type="InterPro" id="IPR013780">
    <property type="entry name" value="Glyco_hydro_b"/>
</dbReference>
<evidence type="ECO:0000313" key="7">
    <source>
        <dbReference type="Proteomes" id="UP000469125"/>
    </source>
</evidence>
<dbReference type="PANTHER" id="PTHR10357">
    <property type="entry name" value="ALPHA-AMYLASE FAMILY MEMBER"/>
    <property type="match status" value="1"/>
</dbReference>
<dbReference type="EMBL" id="WOCA01000017">
    <property type="protein sequence ID" value="MUK90132.1"/>
    <property type="molecule type" value="Genomic_DNA"/>
</dbReference>
<dbReference type="Proteomes" id="UP000469125">
    <property type="component" value="Unassembled WGS sequence"/>
</dbReference>
<evidence type="ECO:0000256" key="1">
    <source>
        <dbReference type="ARBA" id="ARBA00001913"/>
    </source>
</evidence>
<proteinExistence type="predicted"/>
<keyword evidence="4" id="KW-1133">Transmembrane helix</keyword>
<comment type="caution">
    <text evidence="6">The sequence shown here is derived from an EMBL/GenBank/DDBJ whole genome shotgun (WGS) entry which is preliminary data.</text>
</comment>
<dbReference type="RefSeq" id="WP_155670631.1">
    <property type="nucleotide sequence ID" value="NZ_WOCA01000017.1"/>
</dbReference>
<dbReference type="InterPro" id="IPR017853">
    <property type="entry name" value="GH"/>
</dbReference>
<keyword evidence="3" id="KW-0732">Signal</keyword>
<evidence type="ECO:0000256" key="2">
    <source>
        <dbReference type="ARBA" id="ARBA00022723"/>
    </source>
</evidence>
<dbReference type="SUPFAM" id="SSF51011">
    <property type="entry name" value="Glycosyl hydrolase domain"/>
    <property type="match status" value="1"/>
</dbReference>
<dbReference type="InterPro" id="IPR054174">
    <property type="entry name" value="Alpha-amylase-like_C"/>
</dbReference>
<keyword evidence="2" id="KW-0479">Metal-binding</keyword>
<comment type="cofactor">
    <cofactor evidence="1">
        <name>Ca(2+)</name>
        <dbReference type="ChEBI" id="CHEBI:29108"/>
    </cofactor>
</comment>
<evidence type="ECO:0000259" key="5">
    <source>
        <dbReference type="SMART" id="SM00642"/>
    </source>
</evidence>
<name>A0A6N8FKF5_9BACI</name>
<evidence type="ECO:0000313" key="6">
    <source>
        <dbReference type="EMBL" id="MUK90132.1"/>
    </source>
</evidence>
<sequence>MKKLSMLFIVILSISIIPIGYVEAEVSDINEERIYNIFIDRFNNGNHSITEQVNIDDPYAYHGGDLEGITLKLDDIQQLGFTTISLSPIFANAPNGYHGYWVEDFFEVEEQFGTMEDLQNLVEEAHARDMKVILEFVTNYVSTSHRMVTDEWIVEDAAASDEREAWLDDVVILDQANSEVQEYLLEAAEFWMEEANIDGYKLHAANQTSAEFLTTFTAYIKELNPNFYLIADLLHDEQADHVYTEPNIDAVENLAMYEALTDVFAEPDQAVSTIYDIWETTNDKKGLLFVDDPFMERFTQTFSENGRNALTTWKLALTYMYTTPGIPILFQGSEIPMYGDFPENQRLVDFNSGEADLKEFYTRISSLHEEFLPLQYGDFELVGTDRGMSVFRRSYEGETMYIAINNDSESRAVSITDLDEGMQLRGLLGDNIVRQLDNGEYKIGIARETAEVFIIEENTGLNWVFIAPIAAVLVIFVAGIIYLSRKQKKQS</sequence>